<evidence type="ECO:0000313" key="6">
    <source>
        <dbReference type="Proteomes" id="UP000182015"/>
    </source>
</evidence>
<evidence type="ECO:0000256" key="3">
    <source>
        <dbReference type="ARBA" id="ARBA00022683"/>
    </source>
</evidence>
<dbReference type="PANTHER" id="PTHR30505">
    <property type="entry name" value="FRUCTOSE-LIKE PERMEASE"/>
    <property type="match status" value="1"/>
</dbReference>
<keyword evidence="4" id="KW-0812">Transmembrane</keyword>
<keyword evidence="4" id="KW-1133">Transmembrane helix</keyword>
<dbReference type="Proteomes" id="UP000182015">
    <property type="component" value="Unassembled WGS sequence"/>
</dbReference>
<evidence type="ECO:0000256" key="1">
    <source>
        <dbReference type="ARBA" id="ARBA00022448"/>
    </source>
</evidence>
<gene>
    <name evidence="5" type="ORF">A9Q68_09740</name>
</gene>
<evidence type="ECO:0000256" key="4">
    <source>
        <dbReference type="SAM" id="Phobius"/>
    </source>
</evidence>
<keyword evidence="3" id="KW-0598">Phosphotransferase system</keyword>
<evidence type="ECO:0000256" key="2">
    <source>
        <dbReference type="ARBA" id="ARBA00022597"/>
    </source>
</evidence>
<feature type="transmembrane region" description="Helical" evidence="4">
    <location>
        <begin position="48"/>
        <end position="68"/>
    </location>
</feature>
<dbReference type="GO" id="GO:0090563">
    <property type="term" value="F:protein-phosphocysteine-sugar phosphotransferase activity"/>
    <property type="evidence" value="ECO:0007669"/>
    <property type="project" value="TreeGrafter"/>
</dbReference>
<proteinExistence type="predicted"/>
<dbReference type="InterPro" id="IPR050864">
    <property type="entry name" value="Bacterial_PTS_Sugar_Transport"/>
</dbReference>
<comment type="caution">
    <text evidence="5">The sequence shown here is derived from an EMBL/GenBank/DDBJ whole genome shotgun (WGS) entry which is preliminary data.</text>
</comment>
<accession>A0A1L8MKY9</accession>
<dbReference type="PROSITE" id="PS51257">
    <property type="entry name" value="PROKAR_LIPOPROTEIN"/>
    <property type="match status" value="1"/>
</dbReference>
<sequence length="76" mass="8200">MLGVLFKSFHFVLLGWFSLAGALFLAFSCTLRTPHGGIFVLPTIGHTLMYALAILIGSVVGCLILAILKKPLPNEE</sequence>
<dbReference type="GO" id="GO:0005886">
    <property type="term" value="C:plasma membrane"/>
    <property type="evidence" value="ECO:0007669"/>
    <property type="project" value="TreeGrafter"/>
</dbReference>
<dbReference type="PANTHER" id="PTHR30505:SF0">
    <property type="entry name" value="FRUCTOSE-LIKE PTS SYSTEM EIIBC COMPONENT-RELATED"/>
    <property type="match status" value="1"/>
</dbReference>
<name>A0A1L8MKY9_9STRE</name>
<reference evidence="6" key="1">
    <citation type="submission" date="2016-06" db="EMBL/GenBank/DDBJ databases">
        <authorList>
            <person name="de Vries S.P.W."/>
            <person name="Hadjirin N.F."/>
            <person name="Lay E.M."/>
            <person name="Zadoks R.N."/>
            <person name="Peacock S.J."/>
            <person name="Parkhill J."/>
            <person name="Grant A.J."/>
            <person name="Mcdougall S."/>
            <person name="Holmes M.A."/>
        </authorList>
    </citation>
    <scope>NUCLEOTIDE SEQUENCE [LARGE SCALE GENOMIC DNA]</scope>
    <source>
        <strain evidence="6">NZ1587</strain>
    </source>
</reference>
<keyword evidence="6" id="KW-1185">Reference proteome</keyword>
<dbReference type="STRING" id="1856638.A9Q68_09740"/>
<dbReference type="AlphaFoldDB" id="A0A1L8MKY9"/>
<protein>
    <submittedName>
        <fullName evidence="5">Uncharacterized protein</fullName>
    </submittedName>
</protein>
<keyword evidence="2" id="KW-0762">Sugar transport</keyword>
<dbReference type="GO" id="GO:0009401">
    <property type="term" value="P:phosphoenolpyruvate-dependent sugar phosphotransferase system"/>
    <property type="evidence" value="ECO:0007669"/>
    <property type="project" value="UniProtKB-KW"/>
</dbReference>
<dbReference type="RefSeq" id="WP_071794511.1">
    <property type="nucleotide sequence ID" value="NZ_LZDD01000003.1"/>
</dbReference>
<dbReference type="EMBL" id="LZDD01000003">
    <property type="protein sequence ID" value="OJF71450.1"/>
    <property type="molecule type" value="Genomic_DNA"/>
</dbReference>
<keyword evidence="1" id="KW-0813">Transport</keyword>
<keyword evidence="4" id="KW-0472">Membrane</keyword>
<dbReference type="OrthoDB" id="9782569at2"/>
<evidence type="ECO:0000313" key="5">
    <source>
        <dbReference type="EMBL" id="OJF71450.1"/>
    </source>
</evidence>
<organism evidence="5 6">
    <name type="scientific">Streptococcus bovimastitidis</name>
    <dbReference type="NCBI Taxonomy" id="1856638"/>
    <lineage>
        <taxon>Bacteria</taxon>
        <taxon>Bacillati</taxon>
        <taxon>Bacillota</taxon>
        <taxon>Bacilli</taxon>
        <taxon>Lactobacillales</taxon>
        <taxon>Streptococcaceae</taxon>
        <taxon>Streptococcus</taxon>
    </lineage>
</organism>